<dbReference type="OrthoDB" id="5876933at2759"/>
<feature type="compositionally biased region" description="Low complexity" evidence="2">
    <location>
        <begin position="115"/>
        <end position="124"/>
    </location>
</feature>
<feature type="compositionally biased region" description="Gly residues" evidence="2">
    <location>
        <begin position="125"/>
        <end position="141"/>
    </location>
</feature>
<feature type="compositionally biased region" description="Low complexity" evidence="2">
    <location>
        <begin position="151"/>
        <end position="166"/>
    </location>
</feature>
<accession>A0A3P8D850</accession>
<dbReference type="SMART" id="SM01088">
    <property type="entry name" value="Col_cuticle_N"/>
    <property type="match status" value="1"/>
</dbReference>
<dbReference type="GO" id="GO:0042302">
    <property type="term" value="F:structural constituent of cuticle"/>
    <property type="evidence" value="ECO:0007669"/>
    <property type="project" value="InterPro"/>
</dbReference>
<dbReference type="Pfam" id="PF01484">
    <property type="entry name" value="Col_cuticle_N"/>
    <property type="match status" value="1"/>
</dbReference>
<reference evidence="7" key="2">
    <citation type="submission" date="2019-09" db="UniProtKB">
        <authorList>
            <consortium name="WormBaseParasite"/>
        </authorList>
    </citation>
    <scope>IDENTIFICATION</scope>
</reference>
<feature type="region of interest" description="Disordered" evidence="2">
    <location>
        <begin position="106"/>
        <end position="220"/>
    </location>
</feature>
<keyword evidence="3" id="KW-1133">Transmembrane helix</keyword>
<organism evidence="6 7">
    <name type="scientific">Heligmosomoides polygyrus</name>
    <name type="common">Parasitic roundworm</name>
    <dbReference type="NCBI Taxonomy" id="6339"/>
    <lineage>
        <taxon>Eukaryota</taxon>
        <taxon>Metazoa</taxon>
        <taxon>Ecdysozoa</taxon>
        <taxon>Nematoda</taxon>
        <taxon>Chromadorea</taxon>
        <taxon>Rhabditida</taxon>
        <taxon>Rhabditina</taxon>
        <taxon>Rhabditomorpha</taxon>
        <taxon>Strongyloidea</taxon>
        <taxon>Heligmosomidae</taxon>
        <taxon>Heligmosomoides</taxon>
    </lineage>
</organism>
<feature type="domain" description="Nematode cuticle collagen N-terminal" evidence="4">
    <location>
        <begin position="5"/>
        <end position="56"/>
    </location>
</feature>
<evidence type="ECO:0000313" key="5">
    <source>
        <dbReference type="EMBL" id="VDP27565.1"/>
    </source>
</evidence>
<gene>
    <name evidence="5" type="ORF">HPBE_LOCUS21711</name>
</gene>
<evidence type="ECO:0000256" key="1">
    <source>
        <dbReference type="ARBA" id="ARBA00022737"/>
    </source>
</evidence>
<dbReference type="EMBL" id="UZAH01033271">
    <property type="protein sequence ID" value="VDP27565.1"/>
    <property type="molecule type" value="Genomic_DNA"/>
</dbReference>
<proteinExistence type="predicted"/>
<dbReference type="InterPro" id="IPR002486">
    <property type="entry name" value="Col_cuticle_N"/>
</dbReference>
<keyword evidence="1" id="KW-0677">Repeat</keyword>
<evidence type="ECO:0000313" key="6">
    <source>
        <dbReference type="Proteomes" id="UP000050761"/>
    </source>
</evidence>
<evidence type="ECO:0000259" key="4">
    <source>
        <dbReference type="SMART" id="SM01088"/>
    </source>
</evidence>
<evidence type="ECO:0000256" key="3">
    <source>
        <dbReference type="SAM" id="Phobius"/>
    </source>
</evidence>
<sequence>MGRLIIGFTSGASGAVILAALVAVGYVFNDINNFFDDAMRDMEEFKVFADDAWTKMIVTNPPGRSRRDAYGGSAAVASEPAAVANNGAGGGGGGCNCGAQPNTCPPGPPGPPGAPGDAGTDGEPGQAGGSGGTGTPGGNGGYDTQTCISCPAGEAGPPGPDADGNPGQSGGDGEPGTDGGSGTPGQDAAYCPCPPRSSGMSSEDTAVDGGEKSGYGRRRI</sequence>
<evidence type="ECO:0000313" key="7">
    <source>
        <dbReference type="WBParaSite" id="HPBE_0002171201-mRNA-1"/>
    </source>
</evidence>
<feature type="transmembrane region" description="Helical" evidence="3">
    <location>
        <begin position="6"/>
        <end position="28"/>
    </location>
</feature>
<dbReference type="PANTHER" id="PTHR24637">
    <property type="entry name" value="COLLAGEN"/>
    <property type="match status" value="1"/>
</dbReference>
<accession>A0A183GGS8</accession>
<dbReference type="AlphaFoldDB" id="A0A183GGS8"/>
<keyword evidence="3" id="KW-0472">Membrane</keyword>
<reference evidence="5 6" key="1">
    <citation type="submission" date="2018-11" db="EMBL/GenBank/DDBJ databases">
        <authorList>
            <consortium name="Pathogen Informatics"/>
        </authorList>
    </citation>
    <scope>NUCLEOTIDE SEQUENCE [LARGE SCALE GENOMIC DNA]</scope>
</reference>
<dbReference type="Proteomes" id="UP000050761">
    <property type="component" value="Unassembled WGS sequence"/>
</dbReference>
<feature type="compositionally biased region" description="Gly residues" evidence="2">
    <location>
        <begin position="167"/>
        <end position="183"/>
    </location>
</feature>
<name>A0A183GGS8_HELPZ</name>
<keyword evidence="3" id="KW-0812">Transmembrane</keyword>
<protein>
    <submittedName>
        <fullName evidence="7">Col_cuticle_N domain-containing protein</fullName>
    </submittedName>
</protein>
<dbReference type="WBParaSite" id="HPBE_0002171201-mRNA-1">
    <property type="protein sequence ID" value="HPBE_0002171201-mRNA-1"/>
    <property type="gene ID" value="HPBE_0002171201"/>
</dbReference>
<dbReference type="PANTHER" id="PTHR24637:SF377">
    <property type="entry name" value="COLLAGEN TYPE IX ALPHA 1 CHAIN"/>
    <property type="match status" value="1"/>
</dbReference>
<evidence type="ECO:0000256" key="2">
    <source>
        <dbReference type="SAM" id="MobiDB-lite"/>
    </source>
</evidence>
<keyword evidence="6" id="KW-1185">Reference proteome</keyword>